<accession>A0A6S6Y1R2</accession>
<dbReference type="GO" id="GO:0070967">
    <property type="term" value="F:coenzyme F420 binding"/>
    <property type="evidence" value="ECO:0007669"/>
    <property type="project" value="TreeGrafter"/>
</dbReference>
<name>A0A6S6Y1R2_9PROT</name>
<dbReference type="InterPro" id="IPR012349">
    <property type="entry name" value="Split_barrel_FMN-bd"/>
</dbReference>
<evidence type="ECO:0000313" key="3">
    <source>
        <dbReference type="EMBL" id="CAB1370811.1"/>
    </source>
</evidence>
<dbReference type="EMBL" id="LR778301">
    <property type="protein sequence ID" value="CAB1370811.1"/>
    <property type="molecule type" value="Genomic_DNA"/>
</dbReference>
<feature type="domain" description="Pyridoxamine 5'-phosphate oxidase N-terminal" evidence="2">
    <location>
        <begin position="12"/>
        <end position="99"/>
    </location>
</feature>
<evidence type="ECO:0000313" key="4">
    <source>
        <dbReference type="Proteomes" id="UP000515733"/>
    </source>
</evidence>
<dbReference type="InterPro" id="IPR011576">
    <property type="entry name" value="Pyridox_Oxase_N"/>
</dbReference>
<dbReference type="SUPFAM" id="SSF50475">
    <property type="entry name" value="FMN-binding split barrel"/>
    <property type="match status" value="1"/>
</dbReference>
<dbReference type="PANTHER" id="PTHR35176">
    <property type="entry name" value="HEME OXYGENASE HI_0854-RELATED"/>
    <property type="match status" value="1"/>
</dbReference>
<dbReference type="InterPro" id="IPR052019">
    <property type="entry name" value="F420H2_bilvrd_red/Heme_oxyg"/>
</dbReference>
<dbReference type="RefSeq" id="WP_170228101.1">
    <property type="nucleotide sequence ID" value="NZ_LR778301.1"/>
</dbReference>
<organism evidence="3 4">
    <name type="scientific">Denitratisoma oestradiolicum</name>
    <dbReference type="NCBI Taxonomy" id="311182"/>
    <lineage>
        <taxon>Bacteria</taxon>
        <taxon>Pseudomonadati</taxon>
        <taxon>Pseudomonadota</taxon>
        <taxon>Betaproteobacteria</taxon>
        <taxon>Nitrosomonadales</taxon>
        <taxon>Sterolibacteriaceae</taxon>
        <taxon>Denitratisoma</taxon>
    </lineage>
</organism>
<dbReference type="Pfam" id="PF01243">
    <property type="entry name" value="PNPOx_N"/>
    <property type="match status" value="1"/>
</dbReference>
<sequence>MEIRGKAALDQEQIEKLMSDSWIIRLATSGPGARINLTPLWYCWAEGKIYAFTRGQKVENLRRNPVCSAMVDQNELYPELNGVMFQGTAKVLENADEEKADPHLDSIVRDRIGLKYLEGGFGSAKPRNESSAMGKNWRWIVMTPDVGFSWDNRKLGRSKK</sequence>
<dbReference type="GO" id="GO:0016627">
    <property type="term" value="F:oxidoreductase activity, acting on the CH-CH group of donors"/>
    <property type="evidence" value="ECO:0007669"/>
    <property type="project" value="TreeGrafter"/>
</dbReference>
<dbReference type="Proteomes" id="UP000515733">
    <property type="component" value="Chromosome"/>
</dbReference>
<gene>
    <name evidence="3" type="ORF">DENOEST_3657</name>
</gene>
<dbReference type="AlphaFoldDB" id="A0A6S6Y1R2"/>
<dbReference type="GO" id="GO:0005829">
    <property type="term" value="C:cytosol"/>
    <property type="evidence" value="ECO:0007669"/>
    <property type="project" value="TreeGrafter"/>
</dbReference>
<keyword evidence="1" id="KW-0560">Oxidoreductase</keyword>
<reference evidence="3 4" key="1">
    <citation type="submission" date="2020-03" db="EMBL/GenBank/DDBJ databases">
        <authorList>
            <consortium name="Genoscope - CEA"/>
            <person name="William W."/>
        </authorList>
    </citation>
    <scope>NUCLEOTIDE SEQUENCE [LARGE SCALE GENOMIC DNA]</scope>
    <source>
        <strain evidence="4">DSM 16959</strain>
    </source>
</reference>
<dbReference type="Gene3D" id="2.30.110.10">
    <property type="entry name" value="Electron Transport, Fmn-binding Protein, Chain A"/>
    <property type="match status" value="1"/>
</dbReference>
<dbReference type="PANTHER" id="PTHR35176:SF6">
    <property type="entry name" value="HEME OXYGENASE HI_0854-RELATED"/>
    <property type="match status" value="1"/>
</dbReference>
<keyword evidence="4" id="KW-1185">Reference proteome</keyword>
<protein>
    <recommendedName>
        <fullName evidence="2">Pyridoxamine 5'-phosphate oxidase N-terminal domain-containing protein</fullName>
    </recommendedName>
</protein>
<evidence type="ECO:0000259" key="2">
    <source>
        <dbReference type="Pfam" id="PF01243"/>
    </source>
</evidence>
<evidence type="ECO:0000256" key="1">
    <source>
        <dbReference type="ARBA" id="ARBA00023002"/>
    </source>
</evidence>
<proteinExistence type="predicted"/>
<dbReference type="KEGG" id="doe:DENOEST_3657"/>